<dbReference type="STRING" id="1505727.GA0061077_0495"/>
<evidence type="ECO:0000256" key="3">
    <source>
        <dbReference type="ARBA" id="ARBA00022975"/>
    </source>
</evidence>
<dbReference type="SUPFAM" id="SSF54893">
    <property type="entry name" value="Aspartate carbamoyltransferase, Regulatory-chain, N-terminal domain"/>
    <property type="match status" value="1"/>
</dbReference>
<evidence type="ECO:0000313" key="6">
    <source>
        <dbReference type="EMBL" id="SCC78934.1"/>
    </source>
</evidence>
<dbReference type="SUPFAM" id="SSF57825">
    <property type="entry name" value="Aspartate carbamoyltransferase, Regulatory-chain, C-terminal domain"/>
    <property type="match status" value="1"/>
</dbReference>
<evidence type="ECO:0000313" key="7">
    <source>
        <dbReference type="Proteomes" id="UP000242610"/>
    </source>
</evidence>
<evidence type="ECO:0000256" key="1">
    <source>
        <dbReference type="ARBA" id="ARBA00022723"/>
    </source>
</evidence>
<dbReference type="NCBIfam" id="NF002063">
    <property type="entry name" value="PRK00893.1-3"/>
    <property type="match status" value="1"/>
</dbReference>
<keyword evidence="1" id="KW-0479">Metal-binding</keyword>
<dbReference type="InterPro" id="IPR002801">
    <property type="entry name" value="Asp_carbamoylTrfase_reg"/>
</dbReference>
<organism evidence="6 7">
    <name type="scientific">Bifidobacterium commune</name>
    <dbReference type="NCBI Taxonomy" id="1505727"/>
    <lineage>
        <taxon>Bacteria</taxon>
        <taxon>Bacillati</taxon>
        <taxon>Actinomycetota</taxon>
        <taxon>Actinomycetes</taxon>
        <taxon>Bifidobacteriales</taxon>
        <taxon>Bifidobacteriaceae</taxon>
        <taxon>Bifidobacterium</taxon>
    </lineage>
</organism>
<evidence type="ECO:0000256" key="2">
    <source>
        <dbReference type="ARBA" id="ARBA00022833"/>
    </source>
</evidence>
<accession>A0A1C4H1T3</accession>
<dbReference type="Pfam" id="PF01948">
    <property type="entry name" value="PyrI"/>
    <property type="match status" value="1"/>
</dbReference>
<name>A0A1C4H1T3_9BIFI</name>
<evidence type="ECO:0000259" key="5">
    <source>
        <dbReference type="Pfam" id="PF02748"/>
    </source>
</evidence>
<feature type="domain" description="Aspartate carbamoyltransferase regulatory subunit C-terminal" evidence="5">
    <location>
        <begin position="96"/>
        <end position="137"/>
    </location>
</feature>
<dbReference type="Pfam" id="PF02748">
    <property type="entry name" value="PyrI_C"/>
    <property type="match status" value="1"/>
</dbReference>
<keyword evidence="3" id="KW-0665">Pyrimidine biosynthesis</keyword>
<dbReference type="InterPro" id="IPR020545">
    <property type="entry name" value="Asp_carbamoyltransf_reg_N"/>
</dbReference>
<dbReference type="PANTHER" id="PTHR35805">
    <property type="entry name" value="ASPARTATE CARBAMOYLTRANSFERASE REGULATORY CHAIN"/>
    <property type="match status" value="1"/>
</dbReference>
<sequence length="139" mass="15447">MEVTSITNGIIIDHVDAGTALTVLHYLKVDPARTQLALIMNASSHELGTKDIIKLENVGDVNLDALEFIAPHSTVNIVRGGQIVEKVKPELPEHLIGVIACRNPRCVTTTETGLEQRFHLADADRREYRCDYCDEEAQR</sequence>
<dbReference type="RefSeq" id="WP_091847320.1">
    <property type="nucleotide sequence ID" value="NZ_FMBL01000001.1"/>
</dbReference>
<reference evidence="7" key="1">
    <citation type="submission" date="2016-08" db="EMBL/GenBank/DDBJ databases">
        <authorList>
            <person name="Varghese N."/>
            <person name="Submissions Spin"/>
        </authorList>
    </citation>
    <scope>NUCLEOTIDE SEQUENCE [LARGE SCALE GENOMIC DNA]</scope>
    <source>
        <strain evidence="7">R-52791</strain>
    </source>
</reference>
<dbReference type="GO" id="GO:0016740">
    <property type="term" value="F:transferase activity"/>
    <property type="evidence" value="ECO:0007669"/>
    <property type="project" value="UniProtKB-KW"/>
</dbReference>
<dbReference type="Proteomes" id="UP000242610">
    <property type="component" value="Unassembled WGS sequence"/>
</dbReference>
<keyword evidence="7" id="KW-1185">Reference proteome</keyword>
<dbReference type="AlphaFoldDB" id="A0A1C4H1T3"/>
<feature type="domain" description="Aspartate carbamoyltransferase regulatory subunit N-terminal" evidence="4">
    <location>
        <begin position="1"/>
        <end position="88"/>
    </location>
</feature>
<dbReference type="GO" id="GO:0006207">
    <property type="term" value="P:'de novo' pyrimidine nucleobase biosynthetic process"/>
    <property type="evidence" value="ECO:0007669"/>
    <property type="project" value="InterPro"/>
</dbReference>
<dbReference type="InterPro" id="IPR020542">
    <property type="entry name" value="Asp_carbamoyltrfase_reg_C"/>
</dbReference>
<dbReference type="GO" id="GO:0006221">
    <property type="term" value="P:pyrimidine nucleotide biosynthetic process"/>
    <property type="evidence" value="ECO:0007669"/>
    <property type="project" value="UniProtKB-KW"/>
</dbReference>
<dbReference type="Gene3D" id="3.30.70.140">
    <property type="entry name" value="Aspartate carbamoyltransferase regulatory subunit, N-terminal domain"/>
    <property type="match status" value="1"/>
</dbReference>
<dbReference type="EMBL" id="FMBL01000001">
    <property type="protein sequence ID" value="SCC78934.1"/>
    <property type="molecule type" value="Genomic_DNA"/>
</dbReference>
<gene>
    <name evidence="6" type="ORF">GA0061077_0495</name>
</gene>
<dbReference type="OrthoDB" id="5599321at2"/>
<dbReference type="InterPro" id="IPR036793">
    <property type="entry name" value="Asp_carbatrfase_reg_N_sf"/>
</dbReference>
<keyword evidence="6" id="KW-0808">Transferase</keyword>
<dbReference type="GO" id="GO:0009347">
    <property type="term" value="C:aspartate carbamoyltransferase complex"/>
    <property type="evidence" value="ECO:0007669"/>
    <property type="project" value="InterPro"/>
</dbReference>
<dbReference type="Gene3D" id="2.30.30.20">
    <property type="entry name" value="Aspartate carbamoyltransferase regulatory subunit, C-terminal domain"/>
    <property type="match status" value="1"/>
</dbReference>
<evidence type="ECO:0000259" key="4">
    <source>
        <dbReference type="Pfam" id="PF01948"/>
    </source>
</evidence>
<proteinExistence type="predicted"/>
<keyword evidence="2" id="KW-0862">Zinc</keyword>
<dbReference type="InterPro" id="IPR036792">
    <property type="entry name" value="Asp_carbatrfase_reg_C_sf"/>
</dbReference>
<dbReference type="GO" id="GO:0046872">
    <property type="term" value="F:metal ion binding"/>
    <property type="evidence" value="ECO:0007669"/>
    <property type="project" value="UniProtKB-KW"/>
</dbReference>
<dbReference type="PANTHER" id="PTHR35805:SF1">
    <property type="entry name" value="ASPARTATE CARBAMOYLTRANSFERASE REGULATORY CHAIN"/>
    <property type="match status" value="1"/>
</dbReference>
<protein>
    <submittedName>
        <fullName evidence="6">Aspartate carbamoyltransferase regulatory subunit</fullName>
    </submittedName>
</protein>